<dbReference type="OrthoDB" id="9771229at2"/>
<reference evidence="8 9" key="1">
    <citation type="submission" date="2017-02" db="EMBL/GenBank/DDBJ databases">
        <authorList>
            <person name="Peterson S.W."/>
        </authorList>
    </citation>
    <scope>NUCLEOTIDE SEQUENCE [LARGE SCALE GENOMIC DNA]</scope>
    <source>
        <strain evidence="8 9">ATCC 17233</strain>
    </source>
</reference>
<name>A0A1T4MN09_9FIRM</name>
<proteinExistence type="inferred from homology"/>
<dbReference type="PANTHER" id="PTHR30636">
    <property type="entry name" value="UPF0701 PROTEIN YICC"/>
    <property type="match status" value="1"/>
</dbReference>
<dbReference type="GO" id="GO:0016787">
    <property type="term" value="F:hydrolase activity"/>
    <property type="evidence" value="ECO:0007669"/>
    <property type="project" value="UniProtKB-KW"/>
</dbReference>
<evidence type="ECO:0000259" key="6">
    <source>
        <dbReference type="Pfam" id="PF03755"/>
    </source>
</evidence>
<comment type="cofactor">
    <cofactor evidence="1">
        <name>a divalent metal cation</name>
        <dbReference type="ChEBI" id="CHEBI:60240"/>
    </cofactor>
</comment>
<evidence type="ECO:0000256" key="3">
    <source>
        <dbReference type="ARBA" id="ARBA00022759"/>
    </source>
</evidence>
<dbReference type="NCBIfam" id="TIGR00255">
    <property type="entry name" value="YicC/YloC family endoribonuclease"/>
    <property type="match status" value="1"/>
</dbReference>
<dbReference type="InterPro" id="IPR005229">
    <property type="entry name" value="YicC/YloC-like"/>
</dbReference>
<dbReference type="EMBL" id="FUXA01000007">
    <property type="protein sequence ID" value="SJZ68164.1"/>
    <property type="molecule type" value="Genomic_DNA"/>
</dbReference>
<accession>A0A1T4MN09</accession>
<keyword evidence="9" id="KW-1185">Reference proteome</keyword>
<dbReference type="Pfam" id="PF03755">
    <property type="entry name" value="YicC-like_N"/>
    <property type="match status" value="1"/>
</dbReference>
<evidence type="ECO:0000256" key="4">
    <source>
        <dbReference type="ARBA" id="ARBA00022801"/>
    </source>
</evidence>
<organism evidence="8 9">
    <name type="scientific">Eubacterium ruminantium</name>
    <dbReference type="NCBI Taxonomy" id="42322"/>
    <lineage>
        <taxon>Bacteria</taxon>
        <taxon>Bacillati</taxon>
        <taxon>Bacillota</taxon>
        <taxon>Clostridia</taxon>
        <taxon>Eubacteriales</taxon>
        <taxon>Eubacteriaceae</taxon>
        <taxon>Eubacterium</taxon>
    </lineage>
</organism>
<feature type="domain" description="Endoribonuclease YicC-like N-terminal" evidence="6">
    <location>
        <begin position="2"/>
        <end position="156"/>
    </location>
</feature>
<evidence type="ECO:0000256" key="5">
    <source>
        <dbReference type="ARBA" id="ARBA00035648"/>
    </source>
</evidence>
<dbReference type="Pfam" id="PF08340">
    <property type="entry name" value="YicC-like_C"/>
    <property type="match status" value="1"/>
</dbReference>
<dbReference type="Proteomes" id="UP000189857">
    <property type="component" value="Unassembled WGS sequence"/>
</dbReference>
<evidence type="ECO:0000313" key="9">
    <source>
        <dbReference type="Proteomes" id="UP000189857"/>
    </source>
</evidence>
<evidence type="ECO:0000256" key="1">
    <source>
        <dbReference type="ARBA" id="ARBA00001968"/>
    </source>
</evidence>
<feature type="domain" description="Endoribonuclease YicC-like C-terminal" evidence="7">
    <location>
        <begin position="173"/>
        <end position="292"/>
    </location>
</feature>
<protein>
    <submittedName>
        <fullName evidence="8">TIGR00255 family protein</fullName>
    </submittedName>
</protein>
<evidence type="ECO:0000313" key="8">
    <source>
        <dbReference type="EMBL" id="SJZ68164.1"/>
    </source>
</evidence>
<sequence>MIRSMTGFGRSEYVDEDKKIAIEIKSVNHRYSDINIKMPRKFNQFEAAMRTVLKDYIERGKVDVFVTYEDYAKSNLVVKYNKEIAAEYIGHLEQMKQDFDLNEDFKPTVIADFPEVFSLEEKSEIDNSLYETIEKTLREAGENFSKARAVEGENLKNDMLAKLDEMAAMVDKIEEMSPTLIAEYKEKLTTKVKELIEAGSIDESRIAAEVVIYSDKICVDEEIVRLKSHIEGVKNILLGGGAVGRKLDFIVQEMNRESNTILSKSDSLAVTDIGIELKTCIEKIREQIQNLE</sequence>
<dbReference type="InterPro" id="IPR013527">
    <property type="entry name" value="YicC-like_N"/>
</dbReference>
<comment type="similarity">
    <text evidence="5">Belongs to the YicC/YloC family.</text>
</comment>
<evidence type="ECO:0000256" key="2">
    <source>
        <dbReference type="ARBA" id="ARBA00022722"/>
    </source>
</evidence>
<dbReference type="PANTHER" id="PTHR30636:SF3">
    <property type="entry name" value="UPF0701 PROTEIN YICC"/>
    <property type="match status" value="1"/>
</dbReference>
<keyword evidence="4" id="KW-0378">Hydrolase</keyword>
<dbReference type="RefSeq" id="WP_078787124.1">
    <property type="nucleotide sequence ID" value="NZ_FMTO01000006.1"/>
</dbReference>
<dbReference type="InterPro" id="IPR013551">
    <property type="entry name" value="YicC-like_C"/>
</dbReference>
<evidence type="ECO:0000259" key="7">
    <source>
        <dbReference type="Pfam" id="PF08340"/>
    </source>
</evidence>
<dbReference type="AlphaFoldDB" id="A0A1T4MN09"/>
<keyword evidence="3" id="KW-0255">Endonuclease</keyword>
<dbReference type="GO" id="GO:0004521">
    <property type="term" value="F:RNA endonuclease activity"/>
    <property type="evidence" value="ECO:0007669"/>
    <property type="project" value="InterPro"/>
</dbReference>
<gene>
    <name evidence="8" type="ORF">SAMN02745110_01284</name>
</gene>
<keyword evidence="2" id="KW-0540">Nuclease</keyword>